<dbReference type="SUPFAM" id="SSF54427">
    <property type="entry name" value="NTF2-like"/>
    <property type="match status" value="1"/>
</dbReference>
<feature type="transmembrane region" description="Helical" evidence="2">
    <location>
        <begin position="109"/>
        <end position="127"/>
    </location>
</feature>
<dbReference type="EMBL" id="CP011371">
    <property type="protein sequence ID" value="AKJ30272.1"/>
    <property type="molecule type" value="Genomic_DNA"/>
</dbReference>
<evidence type="ECO:0000313" key="6">
    <source>
        <dbReference type="Proteomes" id="UP000035352"/>
    </source>
</evidence>
<dbReference type="Pfam" id="PF04280">
    <property type="entry name" value="Tim44"/>
    <property type="match status" value="1"/>
</dbReference>
<evidence type="ECO:0000259" key="4">
    <source>
        <dbReference type="SMART" id="SM00978"/>
    </source>
</evidence>
<dbReference type="SMART" id="SM00978">
    <property type="entry name" value="Tim44"/>
    <property type="match status" value="1"/>
</dbReference>
<evidence type="ECO:0000313" key="5">
    <source>
        <dbReference type="EMBL" id="AKJ30272.1"/>
    </source>
</evidence>
<feature type="region of interest" description="Disordered" evidence="1">
    <location>
        <begin position="24"/>
        <end position="76"/>
    </location>
</feature>
<organism evidence="5 6">
    <name type="scientific">Caldimonas brevitalea</name>
    <dbReference type="NCBI Taxonomy" id="413882"/>
    <lineage>
        <taxon>Bacteria</taxon>
        <taxon>Pseudomonadati</taxon>
        <taxon>Pseudomonadota</taxon>
        <taxon>Betaproteobacteria</taxon>
        <taxon>Burkholderiales</taxon>
        <taxon>Sphaerotilaceae</taxon>
        <taxon>Caldimonas</taxon>
    </lineage>
</organism>
<evidence type="ECO:0000256" key="3">
    <source>
        <dbReference type="SAM" id="SignalP"/>
    </source>
</evidence>
<dbReference type="InterPro" id="IPR032710">
    <property type="entry name" value="NTF2-like_dom_sf"/>
</dbReference>
<feature type="transmembrane region" description="Helical" evidence="2">
    <location>
        <begin position="80"/>
        <end position="102"/>
    </location>
</feature>
<protein>
    <submittedName>
        <fullName evidence="5">Preprotein translocase subunit Tim44</fullName>
    </submittedName>
</protein>
<dbReference type="PANTHER" id="PTHR41542:SF1">
    <property type="entry name" value="BLL5807 PROTEIN"/>
    <property type="match status" value="1"/>
</dbReference>
<proteinExistence type="predicted"/>
<dbReference type="PANTHER" id="PTHR41542">
    <property type="entry name" value="BLL5807 PROTEIN"/>
    <property type="match status" value="1"/>
</dbReference>
<keyword evidence="2" id="KW-0472">Membrane</keyword>
<feature type="compositionally biased region" description="Polar residues" evidence="1">
    <location>
        <begin position="146"/>
        <end position="172"/>
    </location>
</feature>
<sequence length="311" mass="32378">MKRLVLSLALAVLSLGVGLAPTDADARRLGGGGSSGMKRQLPPRQSPDTPPRQAPQQGQQAAPTSPAAPGAVQPAPRRSWMGPIAGLAAGLGLAALMSHLGLGAGFANFLTLLLLAAVAVLVVRFLLRRFAPRAAAEPAPLRFAGSTASGSSPSWNDTAAATPATQRSSSGASEVPFGRPAGAASALQPPAFDSAGFERAAKLIFIRMQAANDAGNLDDLRQFTTPEMFASARLDLQERGGMPQRTDVVQLEAQLLEAAREGDHDVVSVRYQGLLREEADGVAAPFDEVWHLVRPSDGSRDWAIAGIQQTA</sequence>
<dbReference type="STRING" id="413882.AAW51_3581"/>
<feature type="compositionally biased region" description="Pro residues" evidence="1">
    <location>
        <begin position="44"/>
        <end position="53"/>
    </location>
</feature>
<feature type="domain" description="Tim44-like" evidence="4">
    <location>
        <begin position="178"/>
        <end position="309"/>
    </location>
</feature>
<dbReference type="RefSeq" id="WP_047195677.1">
    <property type="nucleotide sequence ID" value="NZ_CP011371.1"/>
</dbReference>
<feature type="region of interest" description="Disordered" evidence="1">
    <location>
        <begin position="142"/>
        <end position="175"/>
    </location>
</feature>
<dbReference type="InterPro" id="IPR007379">
    <property type="entry name" value="Tim44-like_dom"/>
</dbReference>
<feature type="compositionally biased region" description="Low complexity" evidence="1">
    <location>
        <begin position="54"/>
        <end position="71"/>
    </location>
</feature>
<accession>A0A0G3BLL2</accession>
<dbReference type="KEGG" id="pbh:AAW51_3581"/>
<feature type="chain" id="PRO_5002551969" evidence="3">
    <location>
        <begin position="20"/>
        <end position="311"/>
    </location>
</feature>
<evidence type="ECO:0000256" key="2">
    <source>
        <dbReference type="SAM" id="Phobius"/>
    </source>
</evidence>
<reference evidence="5 6" key="1">
    <citation type="submission" date="2015-05" db="EMBL/GenBank/DDBJ databases">
        <authorList>
            <person name="Tang B."/>
            <person name="Yu Y."/>
        </authorList>
    </citation>
    <scope>NUCLEOTIDE SEQUENCE [LARGE SCALE GENOMIC DNA]</scope>
    <source>
        <strain evidence="5 6">DSM 7029</strain>
    </source>
</reference>
<gene>
    <name evidence="5" type="ORF">AAW51_3581</name>
</gene>
<dbReference type="PATRIC" id="fig|413882.6.peg.3740"/>
<keyword evidence="3" id="KW-0732">Signal</keyword>
<keyword evidence="2" id="KW-0812">Transmembrane</keyword>
<feature type="signal peptide" evidence="3">
    <location>
        <begin position="1"/>
        <end position="19"/>
    </location>
</feature>
<name>A0A0G3BLL2_9BURK</name>
<dbReference type="OrthoDB" id="5297955at2"/>
<evidence type="ECO:0000256" key="1">
    <source>
        <dbReference type="SAM" id="MobiDB-lite"/>
    </source>
</evidence>
<keyword evidence="6" id="KW-1185">Reference proteome</keyword>
<keyword evidence="2" id="KW-1133">Transmembrane helix</keyword>
<dbReference type="AlphaFoldDB" id="A0A0G3BLL2"/>
<dbReference type="Proteomes" id="UP000035352">
    <property type="component" value="Chromosome"/>
</dbReference>